<proteinExistence type="predicted"/>
<dbReference type="AlphaFoldDB" id="A0A372LWS8"/>
<accession>A0A372LWS8</accession>
<keyword evidence="2" id="KW-0732">Signal</keyword>
<sequence length="113" mass="12192">MGRHAGSASAGLAVLLLSVTPAGAATAVPPGAVLPDSRDSQAHCRTSVQGSQAVARCHNPYPRTDRVRLHIECARWWDIDTDSAPVAAEPAMTVRIEGRCWKEIRAVWVSHER</sequence>
<feature type="signal peptide" evidence="2">
    <location>
        <begin position="1"/>
        <end position="24"/>
    </location>
</feature>
<feature type="chain" id="PRO_5016714136" description="Secreted protein" evidence="2">
    <location>
        <begin position="25"/>
        <end position="113"/>
    </location>
</feature>
<reference evidence="3 4" key="1">
    <citation type="submission" date="2018-08" db="EMBL/GenBank/DDBJ databases">
        <title>Isolation, diversity and antifungal activity of Actinobacteria from wheat.</title>
        <authorList>
            <person name="Han C."/>
        </authorList>
    </citation>
    <scope>NUCLEOTIDE SEQUENCE [LARGE SCALE GENOMIC DNA]</scope>
    <source>
        <strain evidence="3 4">NEAU-YY421</strain>
    </source>
</reference>
<feature type="region of interest" description="Disordered" evidence="1">
    <location>
        <begin position="30"/>
        <end position="49"/>
    </location>
</feature>
<dbReference type="OrthoDB" id="4326086at2"/>
<dbReference type="Proteomes" id="UP000263094">
    <property type="component" value="Unassembled WGS sequence"/>
</dbReference>
<comment type="caution">
    <text evidence="3">The sequence shown here is derived from an EMBL/GenBank/DDBJ whole genome shotgun (WGS) entry which is preliminary data.</text>
</comment>
<evidence type="ECO:0000313" key="3">
    <source>
        <dbReference type="EMBL" id="RFU83101.1"/>
    </source>
</evidence>
<evidence type="ECO:0000313" key="4">
    <source>
        <dbReference type="Proteomes" id="UP000263094"/>
    </source>
</evidence>
<name>A0A372LWS8_9ACTN</name>
<evidence type="ECO:0008006" key="5">
    <source>
        <dbReference type="Google" id="ProtNLM"/>
    </source>
</evidence>
<evidence type="ECO:0000256" key="1">
    <source>
        <dbReference type="SAM" id="MobiDB-lite"/>
    </source>
</evidence>
<keyword evidence="4" id="KW-1185">Reference proteome</keyword>
<evidence type="ECO:0000256" key="2">
    <source>
        <dbReference type="SAM" id="SignalP"/>
    </source>
</evidence>
<organism evidence="3 4">
    <name type="scientific">Streptomyces triticagri</name>
    <dbReference type="NCBI Taxonomy" id="2293568"/>
    <lineage>
        <taxon>Bacteria</taxon>
        <taxon>Bacillati</taxon>
        <taxon>Actinomycetota</taxon>
        <taxon>Actinomycetes</taxon>
        <taxon>Kitasatosporales</taxon>
        <taxon>Streptomycetaceae</taxon>
        <taxon>Streptomyces</taxon>
    </lineage>
</organism>
<protein>
    <recommendedName>
        <fullName evidence="5">Secreted protein</fullName>
    </recommendedName>
</protein>
<gene>
    <name evidence="3" type="ORF">DY218_29625</name>
</gene>
<dbReference type="EMBL" id="QUAK01000221">
    <property type="protein sequence ID" value="RFU83101.1"/>
    <property type="molecule type" value="Genomic_DNA"/>
</dbReference>